<gene>
    <name evidence="1" type="ORF">AOG54_08290</name>
</gene>
<dbReference type="Gene3D" id="3.40.50.12500">
    <property type="match status" value="1"/>
</dbReference>
<sequence>MPADNDTVLEDLSFGLNNKYEIINYKMEETGNNGYPENNDQENKFINDLKHAGEYFKKNNVKYIVYGRGYGTYNEHGRKSIRNILKCYAEDVLLPTDLIMNRIADLKINAISVILPYTRARGITDIQMFSEKNIKIEHDFYLNTDDGKLIAGIKSDELCNLFKENADKIKNSRIIVIQCTALHTAEVIERLKLFSGNVVLSSNSVLIDYLSKKIQ</sequence>
<accession>A0A0Q0RZF0</accession>
<proteinExistence type="predicted"/>
<reference evidence="1 2" key="1">
    <citation type="submission" date="2015-09" db="EMBL/GenBank/DDBJ databases">
        <title>Heavy metals and arsenic resistance mechanisms in polyextremophilic archaea of the family Ferroplasmaceae.</title>
        <authorList>
            <person name="Bulaev A.G."/>
            <person name="Kanygina A.V."/>
        </authorList>
    </citation>
    <scope>NUCLEOTIDE SEQUENCE [LARGE SCALE GENOMIC DNA]</scope>
    <source>
        <strain evidence="1 2">VT</strain>
    </source>
</reference>
<name>A0A0Q0RZF0_9ARCH</name>
<dbReference type="InterPro" id="IPR053714">
    <property type="entry name" value="Iso_Racemase_Enz_sf"/>
</dbReference>
<dbReference type="AlphaFoldDB" id="A0A0Q0RZF0"/>
<dbReference type="EMBL" id="LKBG01000064">
    <property type="protein sequence ID" value="KQB35957.1"/>
    <property type="molecule type" value="Genomic_DNA"/>
</dbReference>
<evidence type="ECO:0000313" key="2">
    <source>
        <dbReference type="Proteomes" id="UP000050320"/>
    </source>
</evidence>
<keyword evidence="2" id="KW-1185">Reference proteome</keyword>
<protein>
    <recommendedName>
        <fullName evidence="3">Arylmalonate decarboxylase</fullName>
    </recommendedName>
</protein>
<organism evidence="1 2">
    <name type="scientific">Acidiplasma aeolicum</name>
    <dbReference type="NCBI Taxonomy" id="507754"/>
    <lineage>
        <taxon>Archaea</taxon>
        <taxon>Methanobacteriati</taxon>
        <taxon>Thermoplasmatota</taxon>
        <taxon>Thermoplasmata</taxon>
        <taxon>Thermoplasmatales</taxon>
        <taxon>Ferroplasmaceae</taxon>
        <taxon>Acidiplasma</taxon>
    </lineage>
</organism>
<evidence type="ECO:0000313" key="1">
    <source>
        <dbReference type="EMBL" id="KQB35957.1"/>
    </source>
</evidence>
<evidence type="ECO:0008006" key="3">
    <source>
        <dbReference type="Google" id="ProtNLM"/>
    </source>
</evidence>
<comment type="caution">
    <text evidence="1">The sequence shown here is derived from an EMBL/GenBank/DDBJ whole genome shotgun (WGS) entry which is preliminary data.</text>
</comment>
<dbReference type="Proteomes" id="UP000050320">
    <property type="component" value="Unassembled WGS sequence"/>
</dbReference>